<proteinExistence type="predicted"/>
<evidence type="ECO:0000313" key="2">
    <source>
        <dbReference type="Proteomes" id="UP001060215"/>
    </source>
</evidence>
<organism evidence="1 2">
    <name type="scientific">Camellia lanceoleosa</name>
    <dbReference type="NCBI Taxonomy" id="1840588"/>
    <lineage>
        <taxon>Eukaryota</taxon>
        <taxon>Viridiplantae</taxon>
        <taxon>Streptophyta</taxon>
        <taxon>Embryophyta</taxon>
        <taxon>Tracheophyta</taxon>
        <taxon>Spermatophyta</taxon>
        <taxon>Magnoliopsida</taxon>
        <taxon>eudicotyledons</taxon>
        <taxon>Gunneridae</taxon>
        <taxon>Pentapetalae</taxon>
        <taxon>asterids</taxon>
        <taxon>Ericales</taxon>
        <taxon>Theaceae</taxon>
        <taxon>Camellia</taxon>
    </lineage>
</organism>
<dbReference type="EMBL" id="CM045759">
    <property type="protein sequence ID" value="KAI8020301.1"/>
    <property type="molecule type" value="Genomic_DNA"/>
</dbReference>
<accession>A0ACC0I8M2</accession>
<name>A0ACC0I8M2_9ERIC</name>
<comment type="caution">
    <text evidence="1">The sequence shown here is derived from an EMBL/GenBank/DDBJ whole genome shotgun (WGS) entry which is preliminary data.</text>
</comment>
<gene>
    <name evidence="1" type="ORF">LOK49_LG04G02065</name>
</gene>
<evidence type="ECO:0000313" key="1">
    <source>
        <dbReference type="EMBL" id="KAI8020301.1"/>
    </source>
</evidence>
<reference evidence="1 2" key="1">
    <citation type="journal article" date="2022" name="Plant J.">
        <title>Chromosome-level genome of Camellia lanceoleosa provides a valuable resource for understanding genome evolution and self-incompatibility.</title>
        <authorList>
            <person name="Gong W."/>
            <person name="Xiao S."/>
            <person name="Wang L."/>
            <person name="Liao Z."/>
            <person name="Chang Y."/>
            <person name="Mo W."/>
            <person name="Hu G."/>
            <person name="Li W."/>
            <person name="Zhao G."/>
            <person name="Zhu H."/>
            <person name="Hu X."/>
            <person name="Ji K."/>
            <person name="Xiang X."/>
            <person name="Song Q."/>
            <person name="Yuan D."/>
            <person name="Jin S."/>
            <person name="Zhang L."/>
        </authorList>
    </citation>
    <scope>NUCLEOTIDE SEQUENCE [LARGE SCALE GENOMIC DNA]</scope>
    <source>
        <strain evidence="1">SQ_2022a</strain>
    </source>
</reference>
<protein>
    <submittedName>
        <fullName evidence="1">Uncharacterized protein</fullName>
    </submittedName>
</protein>
<dbReference type="Proteomes" id="UP001060215">
    <property type="component" value="Chromosome 2"/>
</dbReference>
<sequence length="113" mass="11512">MSDTESQTSQFDSFHSRSDQSPFRSDDPDPPPTSLRRSPSRSSPSTTAGKAPEALPAPVVVFNRSVREEEVAAGVTKVGGVGGGDGVYGSGLEDGVGGDEVEGGGDGDTAEVE</sequence>
<keyword evidence="2" id="KW-1185">Reference proteome</keyword>